<sequence length="142" mass="16250">MDKPSPWELWTLNFEFSMAVMAEVEPEVRALGLEMKEFLLLGKLDDHPYPAELSRALLTPKPSITFMVKRMEAAGFIQRETEAGDLRRFRLTLTRSGRKAMEAARAILDDAFGRRLARISAGERAELARLLTRMMGERARPR</sequence>
<gene>
    <name evidence="2" type="ORF">POL72_18390</name>
</gene>
<dbReference type="InterPro" id="IPR000835">
    <property type="entry name" value="HTH_MarR-typ"/>
</dbReference>
<keyword evidence="3" id="KW-1185">Reference proteome</keyword>
<dbReference type="SMART" id="SM00347">
    <property type="entry name" value="HTH_MARR"/>
    <property type="match status" value="1"/>
</dbReference>
<dbReference type="SUPFAM" id="SSF46785">
    <property type="entry name" value="Winged helix' DNA-binding domain"/>
    <property type="match status" value="1"/>
</dbReference>
<name>A0ABT5C3F2_9BACT</name>
<evidence type="ECO:0000259" key="1">
    <source>
        <dbReference type="PROSITE" id="PS50995"/>
    </source>
</evidence>
<dbReference type="PANTHER" id="PTHR33164">
    <property type="entry name" value="TRANSCRIPTIONAL REGULATOR, MARR FAMILY"/>
    <property type="match status" value="1"/>
</dbReference>
<dbReference type="PRINTS" id="PR00598">
    <property type="entry name" value="HTHMARR"/>
</dbReference>
<protein>
    <submittedName>
        <fullName evidence="2">MarR family transcriptional regulator</fullName>
    </submittedName>
</protein>
<dbReference type="InterPro" id="IPR036390">
    <property type="entry name" value="WH_DNA-bd_sf"/>
</dbReference>
<dbReference type="EMBL" id="JAQNDK010000002">
    <property type="protein sequence ID" value="MDC0679717.1"/>
    <property type="molecule type" value="Genomic_DNA"/>
</dbReference>
<comment type="caution">
    <text evidence="2">The sequence shown here is derived from an EMBL/GenBank/DDBJ whole genome shotgun (WGS) entry which is preliminary data.</text>
</comment>
<dbReference type="InterPro" id="IPR036388">
    <property type="entry name" value="WH-like_DNA-bd_sf"/>
</dbReference>
<dbReference type="RefSeq" id="WP_272096716.1">
    <property type="nucleotide sequence ID" value="NZ_JAQNDK010000002.1"/>
</dbReference>
<dbReference type="Pfam" id="PF12802">
    <property type="entry name" value="MarR_2"/>
    <property type="match status" value="1"/>
</dbReference>
<evidence type="ECO:0000313" key="3">
    <source>
        <dbReference type="Proteomes" id="UP001217485"/>
    </source>
</evidence>
<feature type="domain" description="HTH marR-type" evidence="1">
    <location>
        <begin position="1"/>
        <end position="136"/>
    </location>
</feature>
<dbReference type="PROSITE" id="PS50995">
    <property type="entry name" value="HTH_MARR_2"/>
    <property type="match status" value="1"/>
</dbReference>
<dbReference type="PANTHER" id="PTHR33164:SF43">
    <property type="entry name" value="HTH-TYPE TRANSCRIPTIONAL REPRESSOR YETL"/>
    <property type="match status" value="1"/>
</dbReference>
<organism evidence="2 3">
    <name type="scientific">Sorangium atrum</name>
    <dbReference type="NCBI Taxonomy" id="2995308"/>
    <lineage>
        <taxon>Bacteria</taxon>
        <taxon>Pseudomonadati</taxon>
        <taxon>Myxococcota</taxon>
        <taxon>Polyangia</taxon>
        <taxon>Polyangiales</taxon>
        <taxon>Polyangiaceae</taxon>
        <taxon>Sorangium</taxon>
    </lineage>
</organism>
<accession>A0ABT5C3F2</accession>
<dbReference type="InterPro" id="IPR039422">
    <property type="entry name" value="MarR/SlyA-like"/>
</dbReference>
<reference evidence="2 3" key="1">
    <citation type="submission" date="2023-01" db="EMBL/GenBank/DDBJ databases">
        <title>Minimal conservation of predation-associated metabolite biosynthetic gene clusters underscores biosynthetic potential of Myxococcota including descriptions for ten novel species: Archangium lansinium sp. nov., Myxococcus landrumus sp. nov., Nannocystis bai.</title>
        <authorList>
            <person name="Ahearne A."/>
            <person name="Stevens C."/>
            <person name="Dowd S."/>
        </authorList>
    </citation>
    <scope>NUCLEOTIDE SEQUENCE [LARGE SCALE GENOMIC DNA]</scope>
    <source>
        <strain evidence="2 3">WIWO2</strain>
    </source>
</reference>
<evidence type="ECO:0000313" key="2">
    <source>
        <dbReference type="EMBL" id="MDC0679717.1"/>
    </source>
</evidence>
<proteinExistence type="predicted"/>
<dbReference type="Gene3D" id="1.10.10.10">
    <property type="entry name" value="Winged helix-like DNA-binding domain superfamily/Winged helix DNA-binding domain"/>
    <property type="match status" value="1"/>
</dbReference>
<dbReference type="Proteomes" id="UP001217485">
    <property type="component" value="Unassembled WGS sequence"/>
</dbReference>